<evidence type="ECO:0000259" key="12">
    <source>
        <dbReference type="PROSITE" id="PS51371"/>
    </source>
</evidence>
<accession>A0A6G1H5M1</accession>
<dbReference type="GO" id="GO:0030071">
    <property type="term" value="P:regulation of mitotic metaphase/anaphase transition"/>
    <property type="evidence" value="ECO:0007669"/>
    <property type="project" value="InterPro"/>
</dbReference>
<evidence type="ECO:0000256" key="6">
    <source>
        <dbReference type="ARBA" id="ARBA00022490"/>
    </source>
</evidence>
<dbReference type="PROSITE" id="PS51371">
    <property type="entry name" value="CBS"/>
    <property type="match status" value="1"/>
</dbReference>
<dbReference type="GO" id="GO:0005737">
    <property type="term" value="C:cytoplasm"/>
    <property type="evidence" value="ECO:0007669"/>
    <property type="project" value="UniProtKB-SubCell"/>
</dbReference>
<evidence type="ECO:0000313" key="14">
    <source>
        <dbReference type="Proteomes" id="UP000800041"/>
    </source>
</evidence>
<evidence type="ECO:0000256" key="11">
    <source>
        <dbReference type="SAM" id="MobiDB-lite"/>
    </source>
</evidence>
<dbReference type="GO" id="GO:0042149">
    <property type="term" value="P:cellular response to glucose starvation"/>
    <property type="evidence" value="ECO:0007669"/>
    <property type="project" value="UniProtKB-UniRule"/>
</dbReference>
<dbReference type="PANTHER" id="PTHR13780:SF36">
    <property type="entry name" value="CBS DOMAIN-CONTAINING PROTEIN"/>
    <property type="match status" value="1"/>
</dbReference>
<dbReference type="PANTHER" id="PTHR13780">
    <property type="entry name" value="AMP-ACTIVATED PROTEIN KINASE, GAMMA REGULATORY SUBUNIT"/>
    <property type="match status" value="1"/>
</dbReference>
<keyword evidence="7" id="KW-0677">Repeat</keyword>
<evidence type="ECO:0000256" key="7">
    <source>
        <dbReference type="ARBA" id="ARBA00022737"/>
    </source>
</evidence>
<proteinExistence type="inferred from homology"/>
<dbReference type="InterPro" id="IPR016711">
    <property type="entry name" value="Ssd23"/>
</dbReference>
<reference evidence="13" key="1">
    <citation type="journal article" date="2020" name="Stud. Mycol.">
        <title>101 Dothideomycetes genomes: a test case for predicting lifestyles and emergence of pathogens.</title>
        <authorList>
            <person name="Haridas S."/>
            <person name="Albert R."/>
            <person name="Binder M."/>
            <person name="Bloem J."/>
            <person name="Labutti K."/>
            <person name="Salamov A."/>
            <person name="Andreopoulos B."/>
            <person name="Baker S."/>
            <person name="Barry K."/>
            <person name="Bills G."/>
            <person name="Bluhm B."/>
            <person name="Cannon C."/>
            <person name="Castanera R."/>
            <person name="Culley D."/>
            <person name="Daum C."/>
            <person name="Ezra D."/>
            <person name="Gonzalez J."/>
            <person name="Henrissat B."/>
            <person name="Kuo A."/>
            <person name="Liang C."/>
            <person name="Lipzen A."/>
            <person name="Lutzoni F."/>
            <person name="Magnuson J."/>
            <person name="Mondo S."/>
            <person name="Nolan M."/>
            <person name="Ohm R."/>
            <person name="Pangilinan J."/>
            <person name="Park H.-J."/>
            <person name="Ramirez L."/>
            <person name="Alfaro M."/>
            <person name="Sun H."/>
            <person name="Tritt A."/>
            <person name="Yoshinaga Y."/>
            <person name="Zwiers L.-H."/>
            <person name="Turgeon B."/>
            <person name="Goodwin S."/>
            <person name="Spatafora J."/>
            <person name="Crous P."/>
            <person name="Grigoriev I."/>
        </authorList>
    </citation>
    <scope>NUCLEOTIDE SEQUENCE</scope>
    <source>
        <strain evidence="13">CBS 113979</strain>
    </source>
</reference>
<evidence type="ECO:0000256" key="10">
    <source>
        <dbReference type="PROSITE-ProRule" id="PRU00703"/>
    </source>
</evidence>
<dbReference type="AlphaFoldDB" id="A0A6G1H5M1"/>
<feature type="compositionally biased region" description="Low complexity" evidence="11">
    <location>
        <begin position="400"/>
        <end position="415"/>
    </location>
</feature>
<keyword evidence="14" id="KW-1185">Reference proteome</keyword>
<evidence type="ECO:0000256" key="9">
    <source>
        <dbReference type="PIRNR" id="PIRNR018148"/>
    </source>
</evidence>
<dbReference type="InterPro" id="IPR000644">
    <property type="entry name" value="CBS_dom"/>
</dbReference>
<dbReference type="CDD" id="cd02205">
    <property type="entry name" value="CBS_pair_SF"/>
    <property type="match status" value="1"/>
</dbReference>
<evidence type="ECO:0000256" key="8">
    <source>
        <dbReference type="ARBA" id="ARBA00023122"/>
    </source>
</evidence>
<organism evidence="13 14">
    <name type="scientific">Aulographum hederae CBS 113979</name>
    <dbReference type="NCBI Taxonomy" id="1176131"/>
    <lineage>
        <taxon>Eukaryota</taxon>
        <taxon>Fungi</taxon>
        <taxon>Dikarya</taxon>
        <taxon>Ascomycota</taxon>
        <taxon>Pezizomycotina</taxon>
        <taxon>Dothideomycetes</taxon>
        <taxon>Pleosporomycetidae</taxon>
        <taxon>Aulographales</taxon>
        <taxon>Aulographaceae</taxon>
    </lineage>
</organism>
<sequence length="547" mass="59791">MASHNEQDEEVAAQTPEKRSSAIQIPGKEKENQTRSTSMASVMKDPLIRTPSSPQTQTHRHSFAENLRGIPPSPRAHRQPSLSQQALQELLNMPPIGSTDNKKDQTNRDWRTITVGEITDPALVRFVELDTSVEDATKVLTTSGSPNVVLIRESPSSRTPIGTFDYSDLNAYLLLVVGVAQPEEKQVELFNEIAKKAKAQEAVPLKLVKGVGRKEGLTTLPDTATLTKAVELFGSGIHRIVIMKEHTADAVGVLTQLRLVEYFWQNSRTFNYLDKTYMQYLKDLDVGSQHVIAINGDKPLTDALEIMYNEGITSLPIIDNQANVLGNISHVDVRLLTKTTSFPLLRSSCIHFISVILSERGVDDGKDSFPVFHVSPYSTLAHTVAKLVATRSHRMWIVDSPSPSSSGPSTPGLTPVMPHHKSPFGSSSDILLKESNLPHAYNTSSPPSHTPGSTLSAASMQTSSLSGRLWGVVSLTDILNLFARASGLSPHDPNETRRQRRRSSSVSLGSAGGFGVRRSIDSARSERSEVFQGEVVGRSGSVHGRRF</sequence>
<dbReference type="SMART" id="SM00116">
    <property type="entry name" value="CBS"/>
    <property type="match status" value="2"/>
</dbReference>
<dbReference type="Proteomes" id="UP000800041">
    <property type="component" value="Unassembled WGS sequence"/>
</dbReference>
<protein>
    <recommendedName>
        <fullName evidence="4">Protein SDS23</fullName>
    </recommendedName>
    <alternativeName>
        <fullName evidence="5">Protein sds23</fullName>
    </alternativeName>
</protein>
<dbReference type="GO" id="GO:0004865">
    <property type="term" value="F:protein serine/threonine phosphatase inhibitor activity"/>
    <property type="evidence" value="ECO:0007669"/>
    <property type="project" value="TreeGrafter"/>
</dbReference>
<comment type="similarity">
    <text evidence="3 9">Belongs to the SDS23 family.</text>
</comment>
<evidence type="ECO:0000256" key="4">
    <source>
        <dbReference type="ARBA" id="ARBA00014106"/>
    </source>
</evidence>
<feature type="region of interest" description="Disordered" evidence="11">
    <location>
        <begin position="399"/>
        <end position="459"/>
    </location>
</feature>
<keyword evidence="8 10" id="KW-0129">CBS domain</keyword>
<feature type="compositionally biased region" description="Low complexity" evidence="11">
    <location>
        <begin position="443"/>
        <end position="456"/>
    </location>
</feature>
<keyword evidence="6 9" id="KW-0963">Cytoplasm</keyword>
<feature type="region of interest" description="Disordered" evidence="11">
    <location>
        <begin position="486"/>
        <end position="511"/>
    </location>
</feature>
<name>A0A6G1H5M1_9PEZI</name>
<dbReference type="EMBL" id="ML977149">
    <property type="protein sequence ID" value="KAF1988364.1"/>
    <property type="molecule type" value="Genomic_DNA"/>
</dbReference>
<dbReference type="PIRSF" id="PIRSF018148">
    <property type="entry name" value="UCP018148_CBS_YBR214w"/>
    <property type="match status" value="1"/>
</dbReference>
<comment type="function">
    <text evidence="1 9">Involved in DNA replication and cell separation.</text>
</comment>
<dbReference type="InterPro" id="IPR050511">
    <property type="entry name" value="AMPK_gamma/SDS23_families"/>
</dbReference>
<feature type="domain" description="CBS" evidence="12">
    <location>
        <begin position="287"/>
        <end position="344"/>
    </location>
</feature>
<evidence type="ECO:0000256" key="3">
    <source>
        <dbReference type="ARBA" id="ARBA00006624"/>
    </source>
</evidence>
<evidence type="ECO:0000256" key="2">
    <source>
        <dbReference type="ARBA" id="ARBA00004496"/>
    </source>
</evidence>
<evidence type="ECO:0000313" key="13">
    <source>
        <dbReference type="EMBL" id="KAF1988364.1"/>
    </source>
</evidence>
<dbReference type="SUPFAM" id="SSF54631">
    <property type="entry name" value="CBS-domain pair"/>
    <property type="match status" value="2"/>
</dbReference>
<dbReference type="OrthoDB" id="449052at2759"/>
<gene>
    <name evidence="13" type="ORF">K402DRAFT_419695</name>
</gene>
<evidence type="ECO:0000256" key="5">
    <source>
        <dbReference type="ARBA" id="ARBA00020584"/>
    </source>
</evidence>
<feature type="region of interest" description="Disordered" evidence="11">
    <location>
        <begin position="1"/>
        <end position="82"/>
    </location>
</feature>
<dbReference type="Pfam" id="PF00571">
    <property type="entry name" value="CBS"/>
    <property type="match status" value="1"/>
</dbReference>
<comment type="subcellular location">
    <subcellularLocation>
        <location evidence="2 9">Cytoplasm</location>
    </subcellularLocation>
</comment>
<dbReference type="Gene3D" id="3.10.580.10">
    <property type="entry name" value="CBS-domain"/>
    <property type="match status" value="2"/>
</dbReference>
<dbReference type="InterPro" id="IPR046342">
    <property type="entry name" value="CBS_dom_sf"/>
</dbReference>
<evidence type="ECO:0000256" key="1">
    <source>
        <dbReference type="ARBA" id="ARBA00002656"/>
    </source>
</evidence>